<dbReference type="AlphaFoldDB" id="A0A016UHM8"/>
<dbReference type="InterPro" id="IPR037291">
    <property type="entry name" value="DUF4139"/>
</dbReference>
<dbReference type="PANTHER" id="PTHR31005:SF10">
    <property type="entry name" value="DUF4140 DOMAIN-CONTAINING PROTEIN"/>
    <property type="match status" value="1"/>
</dbReference>
<sequence length="548" mass="60506">MAHLVELGLDTLSPGATEVEFVLQSGLDVLHVETEHRHGDDRRQRRDRRDGDAEEGEPLHRLCLDQFCRVGHRCKRGDCVRRRVAAGESSNTHVGRVLAKRTVPVRWPTSFIADTHELSKDASKKYCNPRCNCNQAHENCLGEMRLPRLPVTIVAHVLALQSMLGLTITQCDVLTDGNITIVVEMEAPSTVELFVSYQVYCASWKPAYDIRAVTTAEGEQENKIKLCYYGLVEQNTGDDWNDTDMVLSTASPSVGGCAPQLATLSASIHRPSKYQRQRHASAARRKPMYEASEEDMGFGSFDCNEMADAAALHRYNTAQLSKSSEDNSVSTPSVENLVSTCFSIPRTVSIPSNGVEHKVLVVMVDLTCSFTHDCVPSRCGSAFLSAVVTNTTPFPLPPGDAAVYLNNGFVTKTHLRAVPPGEEFRCSLGVDPSIKVDYKTPTIHHEQVGFMSKSTLITHEQVVSLRNAKATQSVQVTVKEQIPKSTDEKIKICVVSPELRGKHGEAKLNKDHNLEWAVVLAPGQHRDLHIKYTIEHPASESVSFKIVA</sequence>
<gene>
    <name evidence="3" type="primary">Acey_s0040.g180</name>
    <name evidence="3" type="synonym">Acey-C52D10.1</name>
    <name evidence="3" type="ORF">Y032_0040g180</name>
</gene>
<evidence type="ECO:0000313" key="4">
    <source>
        <dbReference type="Proteomes" id="UP000024635"/>
    </source>
</evidence>
<organism evidence="3 4">
    <name type="scientific">Ancylostoma ceylanicum</name>
    <dbReference type="NCBI Taxonomy" id="53326"/>
    <lineage>
        <taxon>Eukaryota</taxon>
        <taxon>Metazoa</taxon>
        <taxon>Ecdysozoa</taxon>
        <taxon>Nematoda</taxon>
        <taxon>Chromadorea</taxon>
        <taxon>Rhabditida</taxon>
        <taxon>Rhabditina</taxon>
        <taxon>Rhabditomorpha</taxon>
        <taxon>Strongyloidea</taxon>
        <taxon>Ancylostomatidae</taxon>
        <taxon>Ancylostomatinae</taxon>
        <taxon>Ancylostoma</taxon>
    </lineage>
</organism>
<keyword evidence="4" id="KW-1185">Reference proteome</keyword>
<evidence type="ECO:0000313" key="3">
    <source>
        <dbReference type="EMBL" id="EYC14391.1"/>
    </source>
</evidence>
<reference evidence="4" key="1">
    <citation type="journal article" date="2015" name="Nat. Genet.">
        <title>The genome and transcriptome of the zoonotic hookworm Ancylostoma ceylanicum identify infection-specific gene families.</title>
        <authorList>
            <person name="Schwarz E.M."/>
            <person name="Hu Y."/>
            <person name="Antoshechkin I."/>
            <person name="Miller M.M."/>
            <person name="Sternberg P.W."/>
            <person name="Aroian R.V."/>
        </authorList>
    </citation>
    <scope>NUCLEOTIDE SEQUENCE</scope>
    <source>
        <strain evidence="4">HY135</strain>
    </source>
</reference>
<name>A0A016UHM8_9BILA</name>
<proteinExistence type="predicted"/>
<dbReference type="EMBL" id="JARK01001376">
    <property type="protein sequence ID" value="EYC14391.1"/>
    <property type="molecule type" value="Genomic_DNA"/>
</dbReference>
<dbReference type="OrthoDB" id="10068793at2759"/>
<dbReference type="STRING" id="53326.A0A016UHM8"/>
<dbReference type="NCBIfam" id="TIGR02231">
    <property type="entry name" value="mucoidy inhibitor MuiA family protein"/>
    <property type="match status" value="1"/>
</dbReference>
<evidence type="ECO:0000256" key="1">
    <source>
        <dbReference type="SAM" id="MobiDB-lite"/>
    </source>
</evidence>
<dbReference type="InterPro" id="IPR011935">
    <property type="entry name" value="CHP02231"/>
</dbReference>
<dbReference type="Pfam" id="PF13598">
    <property type="entry name" value="DUF4139"/>
    <property type="match status" value="1"/>
</dbReference>
<dbReference type="PANTHER" id="PTHR31005">
    <property type="entry name" value="DUF4139 DOMAIN-CONTAINING PROTEIN"/>
    <property type="match status" value="1"/>
</dbReference>
<protein>
    <recommendedName>
        <fullName evidence="2">DUF4139 domain-containing protein</fullName>
    </recommendedName>
</protein>
<comment type="caution">
    <text evidence="3">The sequence shown here is derived from an EMBL/GenBank/DDBJ whole genome shotgun (WGS) entry which is preliminary data.</text>
</comment>
<dbReference type="Proteomes" id="UP000024635">
    <property type="component" value="Unassembled WGS sequence"/>
</dbReference>
<accession>A0A016UHM8</accession>
<evidence type="ECO:0000259" key="2">
    <source>
        <dbReference type="Pfam" id="PF13598"/>
    </source>
</evidence>
<feature type="domain" description="DUF4139" evidence="2">
    <location>
        <begin position="193"/>
        <end position="537"/>
    </location>
</feature>
<feature type="region of interest" description="Disordered" evidence="1">
    <location>
        <begin position="34"/>
        <end position="55"/>
    </location>
</feature>